<feature type="domain" description="Beta-lactamase-related" evidence="2">
    <location>
        <begin position="47"/>
        <end position="385"/>
    </location>
</feature>
<evidence type="ECO:0000313" key="4">
    <source>
        <dbReference type="Proteomes" id="UP000009080"/>
    </source>
</evidence>
<dbReference type="Proteomes" id="UP000009080">
    <property type="component" value="Chromosome"/>
</dbReference>
<dbReference type="STRING" id="377629.TERTU_2160"/>
<dbReference type="HOGENOM" id="CLU_020027_6_0_6"/>
<feature type="chain" id="PRO_5002948774" evidence="1">
    <location>
        <begin position="25"/>
        <end position="401"/>
    </location>
</feature>
<dbReference type="InterPro" id="IPR001466">
    <property type="entry name" value="Beta-lactam-related"/>
</dbReference>
<evidence type="ECO:0000259" key="2">
    <source>
        <dbReference type="Pfam" id="PF00144"/>
    </source>
</evidence>
<organism evidence="3 4">
    <name type="scientific">Teredinibacter turnerae (strain ATCC 39867 / T7901)</name>
    <dbReference type="NCBI Taxonomy" id="377629"/>
    <lineage>
        <taxon>Bacteria</taxon>
        <taxon>Pseudomonadati</taxon>
        <taxon>Pseudomonadota</taxon>
        <taxon>Gammaproteobacteria</taxon>
        <taxon>Cellvibrionales</taxon>
        <taxon>Cellvibrionaceae</taxon>
        <taxon>Teredinibacter</taxon>
    </lineage>
</organism>
<dbReference type="Gene3D" id="3.40.710.10">
    <property type="entry name" value="DD-peptidase/beta-lactamase superfamily"/>
    <property type="match status" value="1"/>
</dbReference>
<protein>
    <submittedName>
        <fullName evidence="3">Beta-lactamase</fullName>
    </submittedName>
</protein>
<keyword evidence="1" id="KW-0732">Signal</keyword>
<gene>
    <name evidence="3" type="ordered locus">TERTU_2160</name>
</gene>
<dbReference type="RefSeq" id="WP_015819392.1">
    <property type="nucleotide sequence ID" value="NC_012997.1"/>
</dbReference>
<keyword evidence="4" id="KW-1185">Reference proteome</keyword>
<dbReference type="InterPro" id="IPR012338">
    <property type="entry name" value="Beta-lactam/transpept-like"/>
</dbReference>
<dbReference type="GO" id="GO:0006508">
    <property type="term" value="P:proteolysis"/>
    <property type="evidence" value="ECO:0007669"/>
    <property type="project" value="TreeGrafter"/>
</dbReference>
<proteinExistence type="predicted"/>
<name>C5BJF0_TERTT</name>
<evidence type="ECO:0000313" key="3">
    <source>
        <dbReference type="EMBL" id="ACR13279.1"/>
    </source>
</evidence>
<dbReference type="KEGG" id="ttu:TERTU_2160"/>
<dbReference type="GO" id="GO:0008233">
    <property type="term" value="F:peptidase activity"/>
    <property type="evidence" value="ECO:0007669"/>
    <property type="project" value="TreeGrafter"/>
</dbReference>
<dbReference type="OrthoDB" id="9799367at2"/>
<dbReference type="AlphaFoldDB" id="C5BJF0"/>
<feature type="signal peptide" evidence="1">
    <location>
        <begin position="1"/>
        <end position="24"/>
    </location>
</feature>
<dbReference type="SUPFAM" id="SSF56601">
    <property type="entry name" value="beta-lactamase/transpeptidase-like"/>
    <property type="match status" value="1"/>
</dbReference>
<reference evidence="3 4" key="1">
    <citation type="journal article" date="2009" name="PLoS ONE">
        <title>The complete genome of Teredinibacter turnerae T7901: an intracellular endosymbiont of marine wood-boring bivalves (shipworms).</title>
        <authorList>
            <person name="Yang J.C."/>
            <person name="Madupu R."/>
            <person name="Durkin A.S."/>
            <person name="Ekborg N.A."/>
            <person name="Pedamallu C.S."/>
            <person name="Hostetler J.B."/>
            <person name="Radune D."/>
            <person name="Toms B.S."/>
            <person name="Henrissat B."/>
            <person name="Coutinho P.M."/>
            <person name="Schwarz S."/>
            <person name="Field L."/>
            <person name="Trindade-Silva A.E."/>
            <person name="Soares C.A.G."/>
            <person name="Elshahawi S."/>
            <person name="Hanora A."/>
            <person name="Schmidt E.W."/>
            <person name="Haygood M.G."/>
            <person name="Posfai J."/>
            <person name="Benner J."/>
            <person name="Madinger C."/>
            <person name="Nove J."/>
            <person name="Anton B."/>
            <person name="Chaudhary K."/>
            <person name="Foster J."/>
            <person name="Holman A."/>
            <person name="Kumar S."/>
            <person name="Lessard P.A."/>
            <person name="Luyten Y.A."/>
            <person name="Slatko B."/>
            <person name="Wood N."/>
            <person name="Wu B."/>
            <person name="Teplitski M."/>
            <person name="Mougous J.D."/>
            <person name="Ward N."/>
            <person name="Eisen J.A."/>
            <person name="Badger J.H."/>
            <person name="Distel D.L."/>
        </authorList>
    </citation>
    <scope>NUCLEOTIDE SEQUENCE [LARGE SCALE GENOMIC DNA]</scope>
    <source>
        <strain evidence="4">ATCC 39867 / T7901</strain>
    </source>
</reference>
<evidence type="ECO:0000256" key="1">
    <source>
        <dbReference type="SAM" id="SignalP"/>
    </source>
</evidence>
<dbReference type="EMBL" id="CP001614">
    <property type="protein sequence ID" value="ACR13279.1"/>
    <property type="molecule type" value="Genomic_DNA"/>
</dbReference>
<dbReference type="GO" id="GO:0019216">
    <property type="term" value="P:regulation of lipid metabolic process"/>
    <property type="evidence" value="ECO:0007669"/>
    <property type="project" value="TreeGrafter"/>
</dbReference>
<dbReference type="Pfam" id="PF00144">
    <property type="entry name" value="Beta-lactamase"/>
    <property type="match status" value="1"/>
</dbReference>
<accession>C5BJF0</accession>
<dbReference type="InterPro" id="IPR052794">
    <property type="entry name" value="Mito_Ser_Protease_LACTB"/>
</dbReference>
<sequence>MFAKKMFLLLLYLWCVCKADYAFSAGDDDFRQLREQISTAALAELEGTGTPSIQVAVRYGESLSFNGAFGLADVENNVQATASSRYRTASVAKWFTATAAMKLVDGGLLDLDAPIQKYCAAYPVKFYRITTRHLLTHTAGVRGYLDYDELVAQISDSKELAKLNLRRLEEEASFYRRYTDITAPLETFKNDSLIFEPGSNWMYTSFGYRLLACVLEGASHIEYRQLMNDFIFKPAGMESTVPDDAWAIIPGRVSGYYLGRDKSIRRANMRDVSENLPAGGYLSTASDLVAFASAFNHYLLPESVKTTMLVPARVVKLDIDTPYSWRDAMPNADKYGAGIMLFSKYEQGMIGHTGRQDGGSSIVVLIPSKDLAIAVMTNAKGWNGYMDFTMKIKSLVEKYYR</sequence>
<dbReference type="PANTHER" id="PTHR46520">
    <property type="entry name" value="SERINE BETA-LACTAMASE-LIKE PROTEIN LACTB, MITOCHONDRIAL"/>
    <property type="match status" value="1"/>
</dbReference>
<dbReference type="PANTHER" id="PTHR46520:SF1">
    <property type="entry name" value="SERINE BETA-LACTAMASE-LIKE PROTEIN LACTB, MITOCHONDRIAL"/>
    <property type="match status" value="1"/>
</dbReference>
<dbReference type="eggNOG" id="COG1680">
    <property type="taxonomic scope" value="Bacteria"/>
</dbReference>